<dbReference type="PANTHER" id="PTHR37422">
    <property type="entry name" value="TEICHURONIC ACID BIOSYNTHESIS PROTEIN TUAE"/>
    <property type="match status" value="1"/>
</dbReference>
<feature type="transmembrane region" description="Helical" evidence="5">
    <location>
        <begin position="12"/>
        <end position="32"/>
    </location>
</feature>
<dbReference type="GO" id="GO:0016020">
    <property type="term" value="C:membrane"/>
    <property type="evidence" value="ECO:0007669"/>
    <property type="project" value="UniProtKB-SubCell"/>
</dbReference>
<reference evidence="7 8" key="1">
    <citation type="submission" date="2018-06" db="EMBL/GenBank/DDBJ databases">
        <title>Genome sequencing of Flavobacterium.</title>
        <authorList>
            <person name="Baek M.-G."/>
            <person name="Yi H."/>
        </authorList>
    </citation>
    <scope>NUCLEOTIDE SEQUENCE [LARGE SCALE GENOMIC DNA]</scope>
    <source>
        <strain evidence="7 8">HYN0086</strain>
    </source>
</reference>
<evidence type="ECO:0000259" key="6">
    <source>
        <dbReference type="Pfam" id="PF04932"/>
    </source>
</evidence>
<dbReference type="PANTHER" id="PTHR37422:SF13">
    <property type="entry name" value="LIPOPOLYSACCHARIDE BIOSYNTHESIS PROTEIN PA4999-RELATED"/>
    <property type="match status" value="1"/>
</dbReference>
<dbReference type="InterPro" id="IPR051533">
    <property type="entry name" value="WaaL-like"/>
</dbReference>
<proteinExistence type="predicted"/>
<organism evidence="7 8">
    <name type="scientific">Flavobacterium fluviale</name>
    <dbReference type="NCBI Taxonomy" id="2249356"/>
    <lineage>
        <taxon>Bacteria</taxon>
        <taxon>Pseudomonadati</taxon>
        <taxon>Bacteroidota</taxon>
        <taxon>Flavobacteriia</taxon>
        <taxon>Flavobacteriales</taxon>
        <taxon>Flavobacteriaceae</taxon>
        <taxon>Flavobacterium</taxon>
    </lineage>
</organism>
<feature type="transmembrane region" description="Helical" evidence="5">
    <location>
        <begin position="228"/>
        <end position="254"/>
    </location>
</feature>
<feature type="transmembrane region" description="Helical" evidence="5">
    <location>
        <begin position="199"/>
        <end position="216"/>
    </location>
</feature>
<accession>A0A344LPU0</accession>
<feature type="transmembrane region" description="Helical" evidence="5">
    <location>
        <begin position="416"/>
        <end position="432"/>
    </location>
</feature>
<dbReference type="AlphaFoldDB" id="A0A344LPU0"/>
<evidence type="ECO:0000313" key="7">
    <source>
        <dbReference type="EMBL" id="AXB55932.1"/>
    </source>
</evidence>
<evidence type="ECO:0000256" key="1">
    <source>
        <dbReference type="ARBA" id="ARBA00004141"/>
    </source>
</evidence>
<keyword evidence="4 5" id="KW-0472">Membrane</keyword>
<comment type="subcellular location">
    <subcellularLocation>
        <location evidence="1">Membrane</location>
        <topology evidence="1">Multi-pass membrane protein</topology>
    </subcellularLocation>
</comment>
<feature type="transmembrane region" description="Helical" evidence="5">
    <location>
        <begin position="266"/>
        <end position="284"/>
    </location>
</feature>
<feature type="transmembrane region" description="Helical" evidence="5">
    <location>
        <begin position="376"/>
        <end position="396"/>
    </location>
</feature>
<sequence>MKTPLSKIYTFLFYTGLFFFSFNEYYGISFLGEFKTESGALFFLLGFLLLIVESIAQKKISIPYKSTLFQLLVFFLLWCFTTTLLNGNTVFSNYFKHTSGFKRFLRQYFSFLLSCVVFFLLYWNVICKMKVSDILLKIRKVFLLSLIVAFVYGFLETLVVIFGFGTFYPVLKLFSYFPFLEVSLHSAGRISSIAYEPPFLAIYLITISGWMFSYILTHKSPFKFLPAFAVLFLTYFSGSRTGLVVVVIQLFVFCTFLYKDPRFKSYIVKSLFGFGLVFCFLLLLNGEKMVKSISEKADSLDFKKNLTKNVSNQSRFGMQYAAFHVFLENPIIGVGFGQQAYHIRTHYPSWATRNNYEFELLYKNKNERSFPPGYNIYTRLLAETGLAGIALFLMLLYFSLREARLLLKKAKGDEKILLIIILISLIGLYINWLQIDTFRMYGVWLNLAVLIRLRYKPLNLRDE</sequence>
<protein>
    <recommendedName>
        <fullName evidence="6">O-antigen ligase-related domain-containing protein</fullName>
    </recommendedName>
</protein>
<evidence type="ECO:0000256" key="4">
    <source>
        <dbReference type="ARBA" id="ARBA00023136"/>
    </source>
</evidence>
<name>A0A344LPU0_9FLAO</name>
<evidence type="ECO:0000256" key="2">
    <source>
        <dbReference type="ARBA" id="ARBA00022692"/>
    </source>
</evidence>
<dbReference type="Proteomes" id="UP000251561">
    <property type="component" value="Chromosome"/>
</dbReference>
<feature type="transmembrane region" description="Helical" evidence="5">
    <location>
        <begin position="38"/>
        <end position="56"/>
    </location>
</feature>
<evidence type="ECO:0000313" key="8">
    <source>
        <dbReference type="Proteomes" id="UP000251561"/>
    </source>
</evidence>
<evidence type="ECO:0000256" key="5">
    <source>
        <dbReference type="SAM" id="Phobius"/>
    </source>
</evidence>
<feature type="domain" description="O-antigen ligase-related" evidence="6">
    <location>
        <begin position="227"/>
        <end position="393"/>
    </location>
</feature>
<gene>
    <name evidence="7" type="ORF">HYN86_04665</name>
</gene>
<dbReference type="OrthoDB" id="1421645at2"/>
<dbReference type="KEGG" id="ffl:HYN86_04665"/>
<dbReference type="InterPro" id="IPR007016">
    <property type="entry name" value="O-antigen_ligase-rel_domated"/>
</dbReference>
<feature type="transmembrane region" description="Helical" evidence="5">
    <location>
        <begin position="107"/>
        <end position="126"/>
    </location>
</feature>
<dbReference type="Pfam" id="PF04932">
    <property type="entry name" value="Wzy_C"/>
    <property type="match status" value="1"/>
</dbReference>
<keyword evidence="2 5" id="KW-0812">Transmembrane</keyword>
<feature type="transmembrane region" description="Helical" evidence="5">
    <location>
        <begin position="68"/>
        <end position="87"/>
    </location>
</feature>
<keyword evidence="8" id="KW-1185">Reference proteome</keyword>
<evidence type="ECO:0000256" key="3">
    <source>
        <dbReference type="ARBA" id="ARBA00022989"/>
    </source>
</evidence>
<keyword evidence="3 5" id="KW-1133">Transmembrane helix</keyword>
<dbReference type="EMBL" id="CP030261">
    <property type="protein sequence ID" value="AXB55932.1"/>
    <property type="molecule type" value="Genomic_DNA"/>
</dbReference>